<feature type="domain" description="SGNH hydrolase-type esterase" evidence="2">
    <location>
        <begin position="105"/>
        <end position="367"/>
    </location>
</feature>
<dbReference type="Pfam" id="PF13472">
    <property type="entry name" value="Lipase_GDSL_2"/>
    <property type="match status" value="1"/>
</dbReference>
<dbReference type="InterPro" id="IPR013830">
    <property type="entry name" value="SGNH_hydro"/>
</dbReference>
<keyword evidence="3" id="KW-0378">Hydrolase</keyword>
<dbReference type="Proteomes" id="UP000598820">
    <property type="component" value="Unassembled WGS sequence"/>
</dbReference>
<dbReference type="RefSeq" id="WP_190886146.1">
    <property type="nucleotide sequence ID" value="NZ_JACWZY010000004.1"/>
</dbReference>
<dbReference type="PANTHER" id="PTHR30383:SF29">
    <property type="entry name" value="SGNH HYDROLASE-TYPE ESTERASE DOMAIN-CONTAINING PROTEIN"/>
    <property type="match status" value="1"/>
</dbReference>
<comment type="caution">
    <text evidence="3">The sequence shown here is derived from an EMBL/GenBank/DDBJ whole genome shotgun (WGS) entry which is preliminary data.</text>
</comment>
<evidence type="ECO:0000313" key="3">
    <source>
        <dbReference type="EMBL" id="MBD2700281.1"/>
    </source>
</evidence>
<evidence type="ECO:0000256" key="1">
    <source>
        <dbReference type="SAM" id="Phobius"/>
    </source>
</evidence>
<dbReference type="Gene3D" id="3.40.50.1110">
    <property type="entry name" value="SGNH hydrolase"/>
    <property type="match status" value="1"/>
</dbReference>
<keyword evidence="1" id="KW-0472">Membrane</keyword>
<reference evidence="3" key="1">
    <citation type="submission" date="2020-09" db="EMBL/GenBank/DDBJ databases">
        <authorList>
            <person name="Kim M.K."/>
        </authorList>
    </citation>
    <scope>NUCLEOTIDE SEQUENCE</scope>
    <source>
        <strain evidence="3">BT702</strain>
    </source>
</reference>
<dbReference type="AlphaFoldDB" id="A0A926Y1R8"/>
<dbReference type="PANTHER" id="PTHR30383">
    <property type="entry name" value="THIOESTERASE 1/PROTEASE 1/LYSOPHOSPHOLIPASE L1"/>
    <property type="match status" value="1"/>
</dbReference>
<evidence type="ECO:0000313" key="4">
    <source>
        <dbReference type="Proteomes" id="UP000598820"/>
    </source>
</evidence>
<evidence type="ECO:0000259" key="2">
    <source>
        <dbReference type="Pfam" id="PF13472"/>
    </source>
</evidence>
<keyword evidence="1" id="KW-1133">Transmembrane helix</keyword>
<dbReference type="GO" id="GO:0016788">
    <property type="term" value="F:hydrolase activity, acting on ester bonds"/>
    <property type="evidence" value="ECO:0007669"/>
    <property type="project" value="UniProtKB-ARBA"/>
</dbReference>
<accession>A0A926Y1R8</accession>
<dbReference type="CDD" id="cd00229">
    <property type="entry name" value="SGNH_hydrolase"/>
    <property type="match status" value="1"/>
</dbReference>
<dbReference type="SUPFAM" id="SSF52266">
    <property type="entry name" value="SGNH hydrolase"/>
    <property type="match status" value="1"/>
</dbReference>
<dbReference type="EMBL" id="JACWZY010000004">
    <property type="protein sequence ID" value="MBD2700281.1"/>
    <property type="molecule type" value="Genomic_DNA"/>
</dbReference>
<protein>
    <submittedName>
        <fullName evidence="3">SGNH/GDSL hydrolase family protein</fullName>
    </submittedName>
</protein>
<organism evidence="3 4">
    <name type="scientific">Spirosoma profusum</name>
    <dbReference type="NCBI Taxonomy" id="2771354"/>
    <lineage>
        <taxon>Bacteria</taxon>
        <taxon>Pseudomonadati</taxon>
        <taxon>Bacteroidota</taxon>
        <taxon>Cytophagia</taxon>
        <taxon>Cytophagales</taxon>
        <taxon>Cytophagaceae</taxon>
        <taxon>Spirosoma</taxon>
    </lineage>
</organism>
<gene>
    <name evidence="3" type="ORF">IC229_06530</name>
</gene>
<keyword evidence="1" id="KW-0812">Transmembrane</keyword>
<name>A0A926Y1R8_9BACT</name>
<sequence>MLKLARIQNYSGHNFLRLVLRRGLYVLYLAVVVAILLEVCLRIYNPLNPRIKNEKIILPVSKTYELTMDGLPSVDRKAIHTKNSLGFRGEEPPKDWSKHLTVLTVGGSTTECFFLGDGTDWPARMSQRIHSQVPDLWVNNAGLNGHSTFGHQVLLDDYLIKLHPNVILFLIGINDVGKDKMDGFDNTMLKNTYVDLGDAWWKNLGRTIAQNSEVVGLIRLVSRGITTQKLNFHDNIYRAVHPSDTLAIAPTDMQKELAQVKPFLPAYRERVMKLVSTCRQKGIEPILITQPLLVGFGNDPVSHTDLAKFRVNERENGELFWKRLESYNDVTRALAADQHVHLIDLARKMPKSSEYFYDDMHFTEAGAGKVSEIVSEDLGPYFHAKYYVSQTTR</sequence>
<proteinExistence type="predicted"/>
<keyword evidence="4" id="KW-1185">Reference proteome</keyword>
<feature type="transmembrane region" description="Helical" evidence="1">
    <location>
        <begin position="25"/>
        <end position="44"/>
    </location>
</feature>
<dbReference type="InterPro" id="IPR036514">
    <property type="entry name" value="SGNH_hydro_sf"/>
</dbReference>
<dbReference type="InterPro" id="IPR051532">
    <property type="entry name" value="Ester_Hydrolysis_Enzymes"/>
</dbReference>